<dbReference type="PANTHER" id="PTHR11098">
    <property type="entry name" value="NICOTINATE PHOSPHORIBOSYLTRANSFERASE"/>
    <property type="match status" value="1"/>
</dbReference>
<dbReference type="EMBL" id="BAVZ01000014">
    <property type="protein sequence ID" value="GAF09782.1"/>
    <property type="molecule type" value="Genomic_DNA"/>
</dbReference>
<comment type="pathway">
    <text evidence="1">Cofactor biosynthesis; NAD(+) biosynthesis.</text>
</comment>
<dbReference type="GO" id="GO:0005829">
    <property type="term" value="C:cytosol"/>
    <property type="evidence" value="ECO:0007669"/>
    <property type="project" value="TreeGrafter"/>
</dbReference>
<organism evidence="5 6">
    <name type="scientific">Paenibacillus pini JCM 16418</name>
    <dbReference type="NCBI Taxonomy" id="1236976"/>
    <lineage>
        <taxon>Bacteria</taxon>
        <taxon>Bacillati</taxon>
        <taxon>Bacillota</taxon>
        <taxon>Bacilli</taxon>
        <taxon>Bacillales</taxon>
        <taxon>Paenibacillaceae</taxon>
        <taxon>Paenibacillus</taxon>
    </lineage>
</organism>
<dbReference type="AlphaFoldDB" id="W7YMU9"/>
<dbReference type="InterPro" id="IPR040727">
    <property type="entry name" value="NAPRTase_N"/>
</dbReference>
<evidence type="ECO:0000256" key="3">
    <source>
        <dbReference type="ARBA" id="ARBA00022642"/>
    </source>
</evidence>
<sequence length="103" mass="12309">MQTMGLALHTDKYQINMMYAHWVNGTHQQKATFEAYFRKLPFGNGYAVFAGLERIVHYIANLRFTDDDIKYLSEQEENYDSAFLEELKQFRFSGDMYSMKRER</sequence>
<comment type="similarity">
    <text evidence="2">Belongs to the NAPRTase family.</text>
</comment>
<keyword evidence="5" id="KW-0808">Transferase</keyword>
<evidence type="ECO:0000256" key="2">
    <source>
        <dbReference type="ARBA" id="ARBA00010897"/>
    </source>
</evidence>
<keyword evidence="6" id="KW-1185">Reference proteome</keyword>
<evidence type="ECO:0000313" key="5">
    <source>
        <dbReference type="EMBL" id="GAF09782.1"/>
    </source>
</evidence>
<evidence type="ECO:0000259" key="4">
    <source>
        <dbReference type="Pfam" id="PF17767"/>
    </source>
</evidence>
<dbReference type="eggNOG" id="COG1488">
    <property type="taxonomic scope" value="Bacteria"/>
</dbReference>
<accession>W7YMU9</accession>
<dbReference type="UniPathway" id="UPA00253"/>
<proteinExistence type="inferred from homology"/>
<dbReference type="GO" id="GO:0004516">
    <property type="term" value="F:nicotinate phosphoribosyltransferase activity"/>
    <property type="evidence" value="ECO:0007669"/>
    <property type="project" value="InterPro"/>
</dbReference>
<dbReference type="GO" id="GO:0034355">
    <property type="term" value="P:NAD+ biosynthetic process via the salvage pathway"/>
    <property type="evidence" value="ECO:0007669"/>
    <property type="project" value="TreeGrafter"/>
</dbReference>
<comment type="caution">
    <text evidence="5">The sequence shown here is derived from an EMBL/GenBank/DDBJ whole genome shotgun (WGS) entry which is preliminary data.</text>
</comment>
<reference evidence="5 6" key="1">
    <citation type="journal article" date="2014" name="Genome Announc.">
        <title>Draft Genome Sequence of Paenibacillus pini JCM 16418T, Isolated from the Rhizosphere of Pine Tree.</title>
        <authorList>
            <person name="Yuki M."/>
            <person name="Oshima K."/>
            <person name="Suda W."/>
            <person name="Oshida Y."/>
            <person name="Kitamura K."/>
            <person name="Iida Y."/>
            <person name="Hattori M."/>
            <person name="Ohkuma M."/>
        </authorList>
    </citation>
    <scope>NUCLEOTIDE SEQUENCE [LARGE SCALE GENOMIC DNA]</scope>
    <source>
        <strain evidence="5 6">JCM 16418</strain>
    </source>
</reference>
<keyword evidence="3" id="KW-0662">Pyridine nucleotide biosynthesis</keyword>
<feature type="domain" description="Nicotinate phosphoribosyltransferase N-terminal" evidence="4">
    <location>
        <begin position="8"/>
        <end position="102"/>
    </location>
</feature>
<dbReference type="PANTHER" id="PTHR11098:SF1">
    <property type="entry name" value="NICOTINATE PHOSPHORIBOSYLTRANSFERASE"/>
    <property type="match status" value="1"/>
</dbReference>
<dbReference type="SUPFAM" id="SSF54675">
    <property type="entry name" value="Nicotinate/Quinolinate PRTase N-terminal domain-like"/>
    <property type="match status" value="1"/>
</dbReference>
<protein>
    <submittedName>
        <fullName evidence="5">Nicotinate phosphoribosyltransferase</fullName>
    </submittedName>
</protein>
<dbReference type="Proteomes" id="UP000019364">
    <property type="component" value="Unassembled WGS sequence"/>
</dbReference>
<dbReference type="InterPro" id="IPR007229">
    <property type="entry name" value="Nic_PRibTrfase-Fam"/>
</dbReference>
<dbReference type="GO" id="GO:0016757">
    <property type="term" value="F:glycosyltransferase activity"/>
    <property type="evidence" value="ECO:0007669"/>
    <property type="project" value="UniProtKB-KW"/>
</dbReference>
<gene>
    <name evidence="5" type="ORF">JCM16418_3937</name>
</gene>
<name>W7YMU9_9BACL</name>
<dbReference type="STRING" id="1236976.JCM16418_3937"/>
<keyword evidence="5" id="KW-0328">Glycosyltransferase</keyword>
<dbReference type="Gene3D" id="3.20.140.10">
    <property type="entry name" value="nicotinate phosphoribosyltransferase"/>
    <property type="match status" value="1"/>
</dbReference>
<dbReference type="Pfam" id="PF17767">
    <property type="entry name" value="NAPRTase_N"/>
    <property type="match status" value="1"/>
</dbReference>
<evidence type="ECO:0000313" key="6">
    <source>
        <dbReference type="Proteomes" id="UP000019364"/>
    </source>
</evidence>
<evidence type="ECO:0000256" key="1">
    <source>
        <dbReference type="ARBA" id="ARBA00004790"/>
    </source>
</evidence>